<feature type="compositionally biased region" description="Basic and acidic residues" evidence="1">
    <location>
        <begin position="1"/>
        <end position="21"/>
    </location>
</feature>
<sequence>MNKGRKEDKNRRERGMEEGRKEGRKIRIGGGKNGGRKERGMNKRRKGDKNRRERGREGGGREGRKKGKSFCFTNKRNQLGFQTSHLHAANSDEEVAWESESASRLRGGRGNGAGRERETEAEPGLSISPQMESQQPPGLEVADEEEEEQLGLVPDVQMQKEGHNEM</sequence>
<proteinExistence type="predicted"/>
<reference evidence="2 3" key="1">
    <citation type="journal article" date="2013" name="Proc. Natl. Acad. Sci. U.S.A.">
        <title>The king cobra genome reveals dynamic gene evolution and adaptation in the snake venom system.</title>
        <authorList>
            <person name="Vonk F.J."/>
            <person name="Casewell N.R."/>
            <person name="Henkel C.V."/>
            <person name="Heimberg A.M."/>
            <person name="Jansen H.J."/>
            <person name="McCleary R.J."/>
            <person name="Kerkkamp H.M."/>
            <person name="Vos R.A."/>
            <person name="Guerreiro I."/>
            <person name="Calvete J.J."/>
            <person name="Wuster W."/>
            <person name="Woods A.E."/>
            <person name="Logan J.M."/>
            <person name="Harrison R.A."/>
            <person name="Castoe T.A."/>
            <person name="de Koning A.P."/>
            <person name="Pollock D.D."/>
            <person name="Yandell M."/>
            <person name="Calderon D."/>
            <person name="Renjifo C."/>
            <person name="Currier R.B."/>
            <person name="Salgado D."/>
            <person name="Pla D."/>
            <person name="Sanz L."/>
            <person name="Hyder A.S."/>
            <person name="Ribeiro J.M."/>
            <person name="Arntzen J.W."/>
            <person name="van den Thillart G.E."/>
            <person name="Boetzer M."/>
            <person name="Pirovano W."/>
            <person name="Dirks R.P."/>
            <person name="Spaink H.P."/>
            <person name="Duboule D."/>
            <person name="McGlinn E."/>
            <person name="Kini R.M."/>
            <person name="Richardson M.K."/>
        </authorList>
    </citation>
    <scope>NUCLEOTIDE SEQUENCE</scope>
    <source>
        <tissue evidence="2">Blood</tissue>
    </source>
</reference>
<dbReference type="AlphaFoldDB" id="V8P4T1"/>
<feature type="region of interest" description="Disordered" evidence="1">
    <location>
        <begin position="1"/>
        <end position="166"/>
    </location>
</feature>
<feature type="compositionally biased region" description="Polar residues" evidence="1">
    <location>
        <begin position="127"/>
        <end position="136"/>
    </location>
</feature>
<accession>V8P4T1</accession>
<gene>
    <name evidence="2" type="primary">PSIP1</name>
    <name evidence="2" type="ORF">L345_04841</name>
</gene>
<feature type="compositionally biased region" description="Basic and acidic residues" evidence="1">
    <location>
        <begin position="50"/>
        <end position="62"/>
    </location>
</feature>
<feature type="non-terminal residue" evidence="2">
    <location>
        <position position="1"/>
    </location>
</feature>
<dbReference type="Proteomes" id="UP000018936">
    <property type="component" value="Unassembled WGS sequence"/>
</dbReference>
<protein>
    <submittedName>
        <fullName evidence="2">Lens epithelium-derived growth factor</fullName>
    </submittedName>
</protein>
<keyword evidence="3" id="KW-1185">Reference proteome</keyword>
<name>V8P4T1_OPHHA</name>
<organism evidence="2 3">
    <name type="scientific">Ophiophagus hannah</name>
    <name type="common">King cobra</name>
    <name type="synonym">Naja hannah</name>
    <dbReference type="NCBI Taxonomy" id="8665"/>
    <lineage>
        <taxon>Eukaryota</taxon>
        <taxon>Metazoa</taxon>
        <taxon>Chordata</taxon>
        <taxon>Craniata</taxon>
        <taxon>Vertebrata</taxon>
        <taxon>Euteleostomi</taxon>
        <taxon>Lepidosauria</taxon>
        <taxon>Squamata</taxon>
        <taxon>Bifurcata</taxon>
        <taxon>Unidentata</taxon>
        <taxon>Episquamata</taxon>
        <taxon>Toxicofera</taxon>
        <taxon>Serpentes</taxon>
        <taxon>Colubroidea</taxon>
        <taxon>Elapidae</taxon>
        <taxon>Elapinae</taxon>
        <taxon>Ophiophagus</taxon>
    </lineage>
</organism>
<evidence type="ECO:0000313" key="2">
    <source>
        <dbReference type="EMBL" id="ETE69355.1"/>
    </source>
</evidence>
<feature type="compositionally biased region" description="Polar residues" evidence="1">
    <location>
        <begin position="71"/>
        <end position="85"/>
    </location>
</feature>
<evidence type="ECO:0000256" key="1">
    <source>
        <dbReference type="SAM" id="MobiDB-lite"/>
    </source>
</evidence>
<dbReference type="EMBL" id="AZIM01000780">
    <property type="protein sequence ID" value="ETE69355.1"/>
    <property type="molecule type" value="Genomic_DNA"/>
</dbReference>
<comment type="caution">
    <text evidence="2">The sequence shown here is derived from an EMBL/GenBank/DDBJ whole genome shotgun (WGS) entry which is preliminary data.</text>
</comment>
<evidence type="ECO:0000313" key="3">
    <source>
        <dbReference type="Proteomes" id="UP000018936"/>
    </source>
</evidence>